<keyword evidence="1" id="KW-0175">Coiled coil</keyword>
<feature type="region of interest" description="Disordered" evidence="2">
    <location>
        <begin position="334"/>
        <end position="356"/>
    </location>
</feature>
<comment type="caution">
    <text evidence="4">The sequence shown here is derived from an EMBL/GenBank/DDBJ whole genome shotgun (WGS) entry which is preliminary data.</text>
</comment>
<evidence type="ECO:0000256" key="2">
    <source>
        <dbReference type="SAM" id="MobiDB-lite"/>
    </source>
</evidence>
<dbReference type="Pfam" id="PF25351">
    <property type="entry name" value="PH_BUD3_C"/>
    <property type="match status" value="1"/>
</dbReference>
<feature type="region of interest" description="Disordered" evidence="2">
    <location>
        <begin position="824"/>
        <end position="895"/>
    </location>
</feature>
<dbReference type="InterPro" id="IPR000219">
    <property type="entry name" value="DH_dom"/>
</dbReference>
<gene>
    <name evidence="4" type="ORF">DL546_006768</name>
</gene>
<feature type="region of interest" description="Disordered" evidence="2">
    <location>
        <begin position="1336"/>
        <end position="1380"/>
    </location>
</feature>
<evidence type="ECO:0000259" key="3">
    <source>
        <dbReference type="PROSITE" id="PS50010"/>
    </source>
</evidence>
<dbReference type="PANTHER" id="PTHR12673">
    <property type="entry name" value="FACIOGENITAL DYSPLASIA PROTEIN"/>
    <property type="match status" value="1"/>
</dbReference>
<dbReference type="Proteomes" id="UP000275385">
    <property type="component" value="Unassembled WGS sequence"/>
</dbReference>
<sequence>MVRVTEELALSPEHVTLYYANDPLLGHLPVLAFHGPSTTANFTQNASRVQVHVYSPAGFQSYPRITISPNSPFYDVVNHLPREFQGDEVCRALAFGLYKYFTELPETVKNYLKKQYPTTRGGRPGSAPSLFGEHHAADLAASMVEADNTAEVIQTLAKALQTQHISNVDVDLVLPPGSINPLQPEDLEEVPEDEDDIMDPTLRQYGGYKPLVQLLGDPVFLPTSKLRRAPSRPTSLRTRGKSFSKDQKADLRMKLGELVETEERYVLKLNELVKNIAEDFRESARNRPGDSISPSEEDVERLFPRSADRILQMNSAFASELRRVMDETEEDVTKDLDAPFLGQTSPRPGTSSKVKDPSGALGVARLFLEWFPKFTDCYQEYIRASQHFPQLLNGFLDQQSSFRQRVVQTGEQSLRSILIEPVQRLPRYSLLIDQIVGCLPITHPALHPMLRARDIITNICSMDDPLTNKPHVTNRLRNMVEDWPLDLEPHGRLIMAVDTLEIPAPYSPESISSDVQEGVSIMLLFADCVAILKRKTATTLTARDFLREIDKPSPAGLLASMTNAAGGPGTWEYAFTGWHHLADVRFTESADGALIWMTSTQEMKGAHGGRVQLASRAVTSRCFLLQEAYEGKATKLSEDVAKARIEGRFSEKEREEPTWTLRSVRVEDSNCALHAAVFQEGADQLVEGRREPAPIRIVMDNDRGTKGAPVGHYGVEIVVEVRSGAELRKLTMSSLGVNGKHYTDEVTLEDFLPTLSRRIIQLLSTQFNVSNMRLTPALVSYYTKILRACDVQAKADEEERPKSLLSSSPVKFLSGFLGGAGASATSLPDSTSHAHSGASKHKRTASVLSNAPSLAPPQPGSISRASSYKDVPSVNGSFSEREIGRLPMDDDKPENPLMRLEQTFTGYIAGMQARKGQFVARTLLNRLSADELSVNDLYNRLIESPFDLDASAEVGIDVVFSAFEKFIRIAWRDQMGPIMTSQCLNALQIRASKRVVGDFADFVKFLFGDMAPQNRRAFAALIKLLADLLDGCSNDGDRGALTLAFAEVLVDEGNAPDYINLLDRLVEDCDRIFEEPAPGSAAFLRNMHYDSLNSTMRSQKSATGSLTSSTSSLRRKFGLESLLRQNSKNETTERPSMWRNLSKHSRHPATGESASLSKVTAAAVGRSRSIDMGIAPQLPHKLRRPGSRDRPPVLGAFDDSNHRPASSHQLETIGEPEPEIEPTVTDTNGHKKHKRRSSLSDLKSLMAATTLEDPQDSPLMPLRINQQVSEKFNSTPTRQNSTSATRQLSPSKIPMSPQSHGMSSIRLSTRQKENLGGETPKQKITSMDMFRPPLSHSKAVSTSHIPTLRPSTLTRLPTSIGPGEPASRLQPPSPTRVTTTGLPQKFRLQSPQKLRERLQVEKQAADEVDAKLKSELSRISEDMAKFNAKEGASMGSVRRGSSSTKEEIRRLSAAVRALEEHLPAAMQELDERQATVRKEMDTTLRATEAKVKAVDQLYKEATAENELLYEKFNSELGKIVKALRGKGREDKEELIAKMKESSEETLRVKKENARLRREIISLRTALKGNEN</sequence>
<dbReference type="PANTHER" id="PTHR12673:SF261">
    <property type="entry name" value="BUD3"/>
    <property type="match status" value="1"/>
</dbReference>
<evidence type="ECO:0000313" key="4">
    <source>
        <dbReference type="EMBL" id="RKU47156.1"/>
    </source>
</evidence>
<keyword evidence="5" id="KW-1185">Reference proteome</keyword>
<feature type="compositionally biased region" description="Low complexity" evidence="2">
    <location>
        <begin position="1346"/>
        <end position="1359"/>
    </location>
</feature>
<dbReference type="GO" id="GO:0005085">
    <property type="term" value="F:guanyl-nucleotide exchange factor activity"/>
    <property type="evidence" value="ECO:0007669"/>
    <property type="project" value="InterPro"/>
</dbReference>
<proteinExistence type="predicted"/>
<reference evidence="4 5" key="1">
    <citation type="submission" date="2018-08" db="EMBL/GenBank/DDBJ databases">
        <title>Draft genome of the lignicolous fungus Coniochaeta pulveracea.</title>
        <authorList>
            <person name="Borstlap C.J."/>
            <person name="De Witt R.N."/>
            <person name="Botha A."/>
            <person name="Volschenk H."/>
        </authorList>
    </citation>
    <scope>NUCLEOTIDE SEQUENCE [LARGE SCALE GENOMIC DNA]</scope>
    <source>
        <strain evidence="4 5">CAB683</strain>
    </source>
</reference>
<dbReference type="OrthoDB" id="4066896at2759"/>
<feature type="coiled-coil region" evidence="1">
    <location>
        <begin position="1441"/>
        <end position="1504"/>
    </location>
</feature>
<organism evidence="4 5">
    <name type="scientific">Coniochaeta pulveracea</name>
    <dbReference type="NCBI Taxonomy" id="177199"/>
    <lineage>
        <taxon>Eukaryota</taxon>
        <taxon>Fungi</taxon>
        <taxon>Dikarya</taxon>
        <taxon>Ascomycota</taxon>
        <taxon>Pezizomycotina</taxon>
        <taxon>Sordariomycetes</taxon>
        <taxon>Sordariomycetidae</taxon>
        <taxon>Coniochaetales</taxon>
        <taxon>Coniochaetaceae</taxon>
        <taxon>Coniochaeta</taxon>
    </lineage>
</organism>
<name>A0A420YH30_9PEZI</name>
<dbReference type="STRING" id="177199.A0A420YH30"/>
<protein>
    <recommendedName>
        <fullName evidence="3">DH domain-containing protein</fullName>
    </recommendedName>
</protein>
<dbReference type="InterPro" id="IPR051092">
    <property type="entry name" value="FYVE_RhoGEF_PH"/>
</dbReference>
<dbReference type="GO" id="GO:0005737">
    <property type="term" value="C:cytoplasm"/>
    <property type="evidence" value="ECO:0007669"/>
    <property type="project" value="TreeGrafter"/>
</dbReference>
<dbReference type="PROSITE" id="PS50010">
    <property type="entry name" value="DH_2"/>
    <property type="match status" value="1"/>
</dbReference>
<accession>A0A420YH30</accession>
<feature type="region of interest" description="Disordered" evidence="2">
    <location>
        <begin position="1270"/>
        <end position="1321"/>
    </location>
</feature>
<feature type="compositionally biased region" description="Polar residues" evidence="2">
    <location>
        <begin position="342"/>
        <end position="352"/>
    </location>
</feature>
<feature type="domain" description="DH" evidence="3">
    <location>
        <begin position="250"/>
        <end position="466"/>
    </location>
</feature>
<evidence type="ECO:0000256" key="1">
    <source>
        <dbReference type="SAM" id="Coils"/>
    </source>
</evidence>
<dbReference type="InterPro" id="IPR057454">
    <property type="entry name" value="Bud3_C"/>
</dbReference>
<dbReference type="SUPFAM" id="SSF48065">
    <property type="entry name" value="DBL homology domain (DH-domain)"/>
    <property type="match status" value="1"/>
</dbReference>
<dbReference type="Gene3D" id="1.20.900.10">
    <property type="entry name" value="Dbl homology (DH) domain"/>
    <property type="match status" value="1"/>
</dbReference>
<dbReference type="InterPro" id="IPR035899">
    <property type="entry name" value="DBL_dom_sf"/>
</dbReference>
<feature type="compositionally biased region" description="Basic and acidic residues" evidence="2">
    <location>
        <begin position="879"/>
        <end position="894"/>
    </location>
</feature>
<feature type="region of interest" description="Disordered" evidence="2">
    <location>
        <begin position="1117"/>
        <end position="1241"/>
    </location>
</feature>
<dbReference type="SMART" id="SM00325">
    <property type="entry name" value="RhoGEF"/>
    <property type="match status" value="1"/>
</dbReference>
<feature type="compositionally biased region" description="Polar residues" evidence="2">
    <location>
        <begin position="1270"/>
        <end position="1308"/>
    </location>
</feature>
<dbReference type="EMBL" id="QVQW01000010">
    <property type="protein sequence ID" value="RKU47156.1"/>
    <property type="molecule type" value="Genomic_DNA"/>
</dbReference>
<evidence type="ECO:0000313" key="5">
    <source>
        <dbReference type="Proteomes" id="UP000275385"/>
    </source>
</evidence>
<dbReference type="Pfam" id="PF00621">
    <property type="entry name" value="RhoGEF"/>
    <property type="match status" value="1"/>
</dbReference>